<accession>A0A834MBL0</accession>
<dbReference type="AlphaFoldDB" id="A0A834MBL0"/>
<comment type="caution">
    <text evidence="1">The sequence shown here is derived from an EMBL/GenBank/DDBJ whole genome shotgun (WGS) entry which is preliminary data.</text>
</comment>
<proteinExistence type="predicted"/>
<name>A0A834MBL0_RHYFE</name>
<organism evidence="1 2">
    <name type="scientific">Rhynchophorus ferrugineus</name>
    <name type="common">Red palm weevil</name>
    <name type="synonym">Curculio ferrugineus</name>
    <dbReference type="NCBI Taxonomy" id="354439"/>
    <lineage>
        <taxon>Eukaryota</taxon>
        <taxon>Metazoa</taxon>
        <taxon>Ecdysozoa</taxon>
        <taxon>Arthropoda</taxon>
        <taxon>Hexapoda</taxon>
        <taxon>Insecta</taxon>
        <taxon>Pterygota</taxon>
        <taxon>Neoptera</taxon>
        <taxon>Endopterygota</taxon>
        <taxon>Coleoptera</taxon>
        <taxon>Polyphaga</taxon>
        <taxon>Cucujiformia</taxon>
        <taxon>Curculionidae</taxon>
        <taxon>Dryophthorinae</taxon>
        <taxon>Rhynchophorus</taxon>
    </lineage>
</organism>
<evidence type="ECO:0000313" key="2">
    <source>
        <dbReference type="Proteomes" id="UP000625711"/>
    </source>
</evidence>
<evidence type="ECO:0000313" key="1">
    <source>
        <dbReference type="EMBL" id="KAF7271904.1"/>
    </source>
</evidence>
<dbReference type="Proteomes" id="UP000625711">
    <property type="component" value="Unassembled WGS sequence"/>
</dbReference>
<reference evidence="1" key="1">
    <citation type="submission" date="2020-08" db="EMBL/GenBank/DDBJ databases">
        <title>Genome sequencing and assembly of the red palm weevil Rhynchophorus ferrugineus.</title>
        <authorList>
            <person name="Dias G.B."/>
            <person name="Bergman C.M."/>
            <person name="Manee M."/>
        </authorList>
    </citation>
    <scope>NUCLEOTIDE SEQUENCE</scope>
    <source>
        <strain evidence="1">AA-2017</strain>
        <tissue evidence="1">Whole larva</tissue>
    </source>
</reference>
<sequence length="95" mass="11040">MTIKRKQRTVFIPPPPYRNPRSRLNFNRILKDPPALTIPCFSTKSSRTVVLYPLYAAAEDATDQERGRQALEGGRTRRCAFKLAIYMRRYHQLTG</sequence>
<dbReference type="EMBL" id="JAACXV010013880">
    <property type="protein sequence ID" value="KAF7271904.1"/>
    <property type="molecule type" value="Genomic_DNA"/>
</dbReference>
<gene>
    <name evidence="1" type="ORF">GWI33_015270</name>
</gene>
<keyword evidence="2" id="KW-1185">Reference proteome</keyword>
<protein>
    <submittedName>
        <fullName evidence="1">Uncharacterized protein</fullName>
    </submittedName>
</protein>